<dbReference type="Proteomes" id="UP000016927">
    <property type="component" value="Unassembled WGS sequence"/>
</dbReference>
<dbReference type="InterPro" id="IPR027417">
    <property type="entry name" value="P-loop_NTPase"/>
</dbReference>
<sequence length="246" mass="28449">MGFYDQIIELEGEIALNLLKNVMKDLPTLIPICENIAEIDVCLSGYHFSQNYDCYIPKIDDFICISRSFYPPLKSSINNDYYVDKENLLNIITGPNMSGKSTYLKQFAYLTILTQIGYPVTAKSAITKIFTGLYVSFNSIRIDLECMRELLKYHTSSSLIIIDEPGKGYDVDILTAFYSVFFDKLMITKPIIFFITHHYGIFKLNKCKKLNYLQVEQFKVKFGISKSRTGFKICEENIPKIYLDWL</sequence>
<evidence type="ECO:0000313" key="6">
    <source>
        <dbReference type="EMBL" id="EOB11921.1"/>
    </source>
</evidence>
<dbReference type="GO" id="GO:0051026">
    <property type="term" value="P:chiasma assembly"/>
    <property type="evidence" value="ECO:0007669"/>
    <property type="project" value="TreeGrafter"/>
</dbReference>
<gene>
    <name evidence="6" type="primary">MUTS</name>
    <name evidence="6" type="ORF">NBO_633g0001</name>
</gene>
<keyword evidence="7" id="KW-1185">Reference proteome</keyword>
<dbReference type="OrthoDB" id="276261at2759"/>
<name>R0KMQ1_NOSB1</name>
<dbReference type="HOGENOM" id="CLU_1129349_0_0_1"/>
<dbReference type="PANTHER" id="PTHR11361:SF20">
    <property type="entry name" value="MUTS PROTEIN HOMOLOG 5"/>
    <property type="match status" value="1"/>
</dbReference>
<dbReference type="EMBL" id="KB909540">
    <property type="protein sequence ID" value="EOB11921.1"/>
    <property type="molecule type" value="Genomic_DNA"/>
</dbReference>
<comment type="similarity">
    <text evidence="1">Belongs to the DNA mismatch repair MutS family.</text>
</comment>
<dbReference type="VEuPathDB" id="MicrosporidiaDB:NBO_633g0001"/>
<dbReference type="InterPro" id="IPR000432">
    <property type="entry name" value="DNA_mismatch_repair_MutS_C"/>
</dbReference>
<evidence type="ECO:0000256" key="2">
    <source>
        <dbReference type="ARBA" id="ARBA00022741"/>
    </source>
</evidence>
<keyword evidence="3" id="KW-0067">ATP-binding</keyword>
<dbReference type="OMA" id="ERCINKQ"/>
<protein>
    <submittedName>
        <fullName evidence="6">DNA mismatch repair protein mutS</fullName>
    </submittedName>
</protein>
<keyword evidence="4" id="KW-0238">DNA-binding</keyword>
<dbReference type="InterPro" id="IPR045076">
    <property type="entry name" value="MutS"/>
</dbReference>
<evidence type="ECO:0000259" key="5">
    <source>
        <dbReference type="SMART" id="SM00534"/>
    </source>
</evidence>
<feature type="domain" description="DNA mismatch repair proteins mutS family" evidence="5">
    <location>
        <begin position="87"/>
        <end position="244"/>
    </location>
</feature>
<dbReference type="Pfam" id="PF00488">
    <property type="entry name" value="MutS_V"/>
    <property type="match status" value="1"/>
</dbReference>
<dbReference type="SUPFAM" id="SSF52540">
    <property type="entry name" value="P-loop containing nucleoside triphosphate hydrolases"/>
    <property type="match status" value="1"/>
</dbReference>
<proteinExistence type="inferred from homology"/>
<dbReference type="Gene3D" id="3.40.50.300">
    <property type="entry name" value="P-loop containing nucleotide triphosphate hydrolases"/>
    <property type="match status" value="1"/>
</dbReference>
<dbReference type="GO" id="GO:0005634">
    <property type="term" value="C:nucleus"/>
    <property type="evidence" value="ECO:0007669"/>
    <property type="project" value="TreeGrafter"/>
</dbReference>
<evidence type="ECO:0000256" key="1">
    <source>
        <dbReference type="ARBA" id="ARBA00006271"/>
    </source>
</evidence>
<dbReference type="GO" id="GO:0140664">
    <property type="term" value="F:ATP-dependent DNA damage sensor activity"/>
    <property type="evidence" value="ECO:0007669"/>
    <property type="project" value="InterPro"/>
</dbReference>
<keyword evidence="2" id="KW-0547">Nucleotide-binding</keyword>
<dbReference type="STRING" id="578461.R0KMQ1"/>
<dbReference type="PANTHER" id="PTHR11361">
    <property type="entry name" value="DNA MISMATCH REPAIR PROTEIN MUTS FAMILY MEMBER"/>
    <property type="match status" value="1"/>
</dbReference>
<organism evidence="6 7">
    <name type="scientific">Nosema bombycis (strain CQ1 / CVCC 102059)</name>
    <name type="common">Microsporidian parasite</name>
    <name type="synonym">Pebrine of silkworm</name>
    <dbReference type="NCBI Taxonomy" id="578461"/>
    <lineage>
        <taxon>Eukaryota</taxon>
        <taxon>Fungi</taxon>
        <taxon>Fungi incertae sedis</taxon>
        <taxon>Microsporidia</taxon>
        <taxon>Nosematidae</taxon>
        <taxon>Nosema</taxon>
    </lineage>
</organism>
<evidence type="ECO:0000256" key="4">
    <source>
        <dbReference type="ARBA" id="ARBA00023125"/>
    </source>
</evidence>
<dbReference type="GO" id="GO:0030983">
    <property type="term" value="F:mismatched DNA binding"/>
    <property type="evidence" value="ECO:0007669"/>
    <property type="project" value="InterPro"/>
</dbReference>
<dbReference type="GO" id="GO:0005524">
    <property type="term" value="F:ATP binding"/>
    <property type="evidence" value="ECO:0007669"/>
    <property type="project" value="UniProtKB-KW"/>
</dbReference>
<accession>R0KMQ1</accession>
<reference evidence="6 7" key="1">
    <citation type="journal article" date="2013" name="BMC Genomics">
        <title>Comparative genomics of parasitic silkworm microsporidia reveal an association between genome expansion and host adaptation.</title>
        <authorList>
            <person name="Pan G."/>
            <person name="Xu J."/>
            <person name="Li T."/>
            <person name="Xia Q."/>
            <person name="Liu S.L."/>
            <person name="Zhang G."/>
            <person name="Li S."/>
            <person name="Li C."/>
            <person name="Liu H."/>
            <person name="Yang L."/>
            <person name="Liu T."/>
            <person name="Zhang X."/>
            <person name="Wu Z."/>
            <person name="Fan W."/>
            <person name="Dang X."/>
            <person name="Xiang H."/>
            <person name="Tao M."/>
            <person name="Li Y."/>
            <person name="Hu J."/>
            <person name="Li Z."/>
            <person name="Lin L."/>
            <person name="Luo J."/>
            <person name="Geng L."/>
            <person name="Wang L."/>
            <person name="Long M."/>
            <person name="Wan Y."/>
            <person name="He N."/>
            <person name="Zhang Z."/>
            <person name="Lu C."/>
            <person name="Keeling P.J."/>
            <person name="Wang J."/>
            <person name="Xiang Z."/>
            <person name="Zhou Z."/>
        </authorList>
    </citation>
    <scope>NUCLEOTIDE SEQUENCE [LARGE SCALE GENOMIC DNA]</scope>
    <source>
        <strain evidence="7">CQ1 / CVCC 102059</strain>
    </source>
</reference>
<evidence type="ECO:0000256" key="3">
    <source>
        <dbReference type="ARBA" id="ARBA00022840"/>
    </source>
</evidence>
<dbReference type="SMART" id="SM00534">
    <property type="entry name" value="MUTSac"/>
    <property type="match status" value="1"/>
</dbReference>
<evidence type="ECO:0000313" key="7">
    <source>
        <dbReference type="Proteomes" id="UP000016927"/>
    </source>
</evidence>
<dbReference type="GO" id="GO:0006298">
    <property type="term" value="P:mismatch repair"/>
    <property type="evidence" value="ECO:0007669"/>
    <property type="project" value="InterPro"/>
</dbReference>
<dbReference type="AlphaFoldDB" id="R0KMQ1"/>